<dbReference type="RefSeq" id="WP_058390716.1">
    <property type="nucleotide sequence ID" value="NZ_LNYV01000037.1"/>
</dbReference>
<name>A0A0W0YDC0_9GAMM</name>
<organism evidence="1 2">
    <name type="scientific">Legionella sainthelensi</name>
    <dbReference type="NCBI Taxonomy" id="28087"/>
    <lineage>
        <taxon>Bacteria</taxon>
        <taxon>Pseudomonadati</taxon>
        <taxon>Pseudomonadota</taxon>
        <taxon>Gammaproteobacteria</taxon>
        <taxon>Legionellales</taxon>
        <taxon>Legionellaceae</taxon>
        <taxon>Legionella</taxon>
    </lineage>
</organism>
<protein>
    <submittedName>
        <fullName evidence="1">Uncharacterized protein</fullName>
    </submittedName>
</protein>
<accession>A0A0W0YDC0</accession>
<dbReference type="PATRIC" id="fig|28087.4.peg.3687"/>
<dbReference type="AlphaFoldDB" id="A0A0W0YDC0"/>
<comment type="caution">
    <text evidence="1">The sequence shown here is derived from an EMBL/GenBank/DDBJ whole genome shotgun (WGS) entry which is preliminary data.</text>
</comment>
<gene>
    <name evidence="1" type="ORF">Lsai_3434</name>
</gene>
<dbReference type="Proteomes" id="UP000054621">
    <property type="component" value="Unassembled WGS sequence"/>
</dbReference>
<dbReference type="EMBL" id="LNYV01000037">
    <property type="protein sequence ID" value="KTD54612.1"/>
    <property type="molecule type" value="Genomic_DNA"/>
</dbReference>
<proteinExistence type="predicted"/>
<evidence type="ECO:0000313" key="1">
    <source>
        <dbReference type="EMBL" id="KTD54612.1"/>
    </source>
</evidence>
<reference evidence="1 2" key="1">
    <citation type="submission" date="2015-11" db="EMBL/GenBank/DDBJ databases">
        <title>Genomic analysis of 38 Legionella species identifies large and diverse effector repertoires.</title>
        <authorList>
            <person name="Burstein D."/>
            <person name="Amaro F."/>
            <person name="Zusman T."/>
            <person name="Lifshitz Z."/>
            <person name="Cohen O."/>
            <person name="Gilbert J.A."/>
            <person name="Pupko T."/>
            <person name="Shuman H.A."/>
            <person name="Segal G."/>
        </authorList>
    </citation>
    <scope>NUCLEOTIDE SEQUENCE [LARGE SCALE GENOMIC DNA]</scope>
    <source>
        <strain evidence="1 2">Mt.St.Helens-4</strain>
    </source>
</reference>
<evidence type="ECO:0000313" key="2">
    <source>
        <dbReference type="Proteomes" id="UP000054621"/>
    </source>
</evidence>
<sequence length="102" mass="12032">MSLAYVHILASQHHGTPNFEIEKNILTNNSNRASKQSEYSRERADLYLLEINKLRTGEPVDYLLSEAFMANYNWDFLFSTELSSSLLMIYIEFDIIFFMRRP</sequence>